<keyword evidence="5" id="KW-1185">Reference proteome</keyword>
<dbReference type="SUPFAM" id="SSF55729">
    <property type="entry name" value="Acyl-CoA N-acyltransferases (Nat)"/>
    <property type="match status" value="1"/>
</dbReference>
<dbReference type="PANTHER" id="PTHR42919:SF8">
    <property type="entry name" value="N-ALPHA-ACETYLTRANSFERASE 50"/>
    <property type="match status" value="1"/>
</dbReference>
<dbReference type="InterPro" id="IPR051556">
    <property type="entry name" value="N-term/lysine_N-AcTrnsfr"/>
</dbReference>
<dbReference type="PANTHER" id="PTHR42919">
    <property type="entry name" value="N-ALPHA-ACETYLTRANSFERASE"/>
    <property type="match status" value="1"/>
</dbReference>
<dbReference type="PROSITE" id="PS51186">
    <property type="entry name" value="GNAT"/>
    <property type="match status" value="1"/>
</dbReference>
<evidence type="ECO:0000313" key="5">
    <source>
        <dbReference type="Proteomes" id="UP000501346"/>
    </source>
</evidence>
<evidence type="ECO:0000313" key="4">
    <source>
        <dbReference type="EMBL" id="QID85605.1"/>
    </source>
</evidence>
<evidence type="ECO:0000256" key="1">
    <source>
        <dbReference type="ARBA" id="ARBA00022679"/>
    </source>
</evidence>
<evidence type="ECO:0000259" key="3">
    <source>
        <dbReference type="PROSITE" id="PS51186"/>
    </source>
</evidence>
<protein>
    <submittedName>
        <fullName evidence="4">N-acetyltransferase 5</fullName>
    </submittedName>
</protein>
<dbReference type="Pfam" id="PF00583">
    <property type="entry name" value="Acetyltransf_1"/>
    <property type="match status" value="1"/>
</dbReference>
<organism evidence="4 5">
    <name type="scientific">Saccharomyces pastorianus</name>
    <name type="common">Lager yeast</name>
    <name type="synonym">Saccharomyces cerevisiae x Saccharomyces eubayanus</name>
    <dbReference type="NCBI Taxonomy" id="27292"/>
    <lineage>
        <taxon>Eukaryota</taxon>
        <taxon>Fungi</taxon>
        <taxon>Dikarya</taxon>
        <taxon>Ascomycota</taxon>
        <taxon>Saccharomycotina</taxon>
        <taxon>Saccharomycetes</taxon>
        <taxon>Saccharomycetales</taxon>
        <taxon>Saccharomycetaceae</taxon>
        <taxon>Saccharomyces</taxon>
    </lineage>
</organism>
<dbReference type="InterPro" id="IPR000182">
    <property type="entry name" value="GNAT_dom"/>
</dbReference>
<dbReference type="Proteomes" id="UP000501346">
    <property type="component" value="Chromosome SeVIII-SeXV"/>
</dbReference>
<accession>A0A6C1E8X6</accession>
<sequence length="176" mass="19902">MARDICTLDNVYANNLGMLIKLANVTVPDIYEDAFFTELFAEDTSMTKNKKANSKKDVRFTQLAYYSEIPVGGLVAKLVPKKQNELSLKGIQIEFLGVLPNYRDKSIGSKLLKFAEDKCSECHQHNVFVYIPALNNSAKEWFIAHGFEQHGDVFNNFIKRVNGGEQDAILLKKHIS</sequence>
<dbReference type="OrthoDB" id="47374at2759"/>
<gene>
    <name evidence="4" type="primary">NAT5_2</name>
    <name evidence="4" type="ORF">GRS66_008187</name>
</gene>
<proteinExistence type="predicted"/>
<keyword evidence="1 4" id="KW-0808">Transferase</keyword>
<dbReference type="CDD" id="cd04301">
    <property type="entry name" value="NAT_SF"/>
    <property type="match status" value="1"/>
</dbReference>
<reference evidence="4 5" key="1">
    <citation type="journal article" date="2019" name="BMC Genomics">
        <title>Chromosome level assembly and comparative genome analysis confirm lager-brewing yeasts originated from a single hybridization.</title>
        <authorList>
            <person name="Salazar A.N."/>
            <person name="Gorter de Vries A.R."/>
            <person name="van den Broek M."/>
            <person name="Brouwers N."/>
            <person name="de la Torre Cortes P."/>
            <person name="Kuijpers N.G.A."/>
            <person name="Daran J.G."/>
            <person name="Abeel T."/>
        </authorList>
    </citation>
    <scope>NUCLEOTIDE SEQUENCE [LARGE SCALE GENOMIC DNA]</scope>
    <source>
        <strain evidence="4 5">CBS 1483</strain>
    </source>
</reference>
<dbReference type="GO" id="GO:0007064">
    <property type="term" value="P:mitotic sister chromatid cohesion"/>
    <property type="evidence" value="ECO:0007669"/>
    <property type="project" value="TreeGrafter"/>
</dbReference>
<dbReference type="Gene3D" id="3.40.630.30">
    <property type="match status" value="1"/>
</dbReference>
<dbReference type="GO" id="GO:0016747">
    <property type="term" value="F:acyltransferase activity, transferring groups other than amino-acyl groups"/>
    <property type="evidence" value="ECO:0007669"/>
    <property type="project" value="InterPro"/>
</dbReference>
<feature type="domain" description="N-acetyltransferase" evidence="3">
    <location>
        <begin position="6"/>
        <end position="176"/>
    </location>
</feature>
<dbReference type="InterPro" id="IPR016181">
    <property type="entry name" value="Acyl_CoA_acyltransferase"/>
</dbReference>
<keyword evidence="2" id="KW-0012">Acyltransferase</keyword>
<dbReference type="AlphaFoldDB" id="A0A6C1E8X6"/>
<evidence type="ECO:0000256" key="2">
    <source>
        <dbReference type="ARBA" id="ARBA00023315"/>
    </source>
</evidence>
<name>A0A6C1E8X6_SACPS</name>
<dbReference type="EMBL" id="CP049005">
    <property type="protein sequence ID" value="QID85605.1"/>
    <property type="molecule type" value="Genomic_DNA"/>
</dbReference>
<dbReference type="GO" id="GO:0031415">
    <property type="term" value="C:NatA complex"/>
    <property type="evidence" value="ECO:0007669"/>
    <property type="project" value="TreeGrafter"/>
</dbReference>